<dbReference type="PIRSF" id="PIRSF019083">
    <property type="entry name" value="UCP019083_VanZ"/>
    <property type="match status" value="1"/>
</dbReference>
<evidence type="ECO:0000259" key="2">
    <source>
        <dbReference type="Pfam" id="PF04892"/>
    </source>
</evidence>
<dbReference type="InterPro" id="IPR006976">
    <property type="entry name" value="VanZ-like"/>
</dbReference>
<dbReference type="Proteomes" id="UP000199139">
    <property type="component" value="Unassembled WGS sequence"/>
</dbReference>
<keyword evidence="1" id="KW-0812">Transmembrane</keyword>
<organism evidence="4 5">
    <name type="scientific">Halolactibacillus miurensis</name>
    <dbReference type="NCBI Taxonomy" id="306541"/>
    <lineage>
        <taxon>Bacteria</taxon>
        <taxon>Bacillati</taxon>
        <taxon>Bacillota</taxon>
        <taxon>Bacilli</taxon>
        <taxon>Bacillales</taxon>
        <taxon>Bacillaceae</taxon>
        <taxon>Halolactibacillus</taxon>
    </lineage>
</organism>
<protein>
    <submittedName>
        <fullName evidence="3">VanZ family protein</fullName>
    </submittedName>
    <submittedName>
        <fullName evidence="4">VanZ like family protein</fullName>
    </submittedName>
</protein>
<dbReference type="EMBL" id="FPAI01000016">
    <property type="protein sequence ID" value="SFS89886.1"/>
    <property type="molecule type" value="Genomic_DNA"/>
</dbReference>
<reference evidence="3 6" key="2">
    <citation type="submission" date="2019-07" db="EMBL/GenBank/DDBJ databases">
        <title>Whole genome shotgun sequence of Halolactibacillus miurensis NBRC 100873.</title>
        <authorList>
            <person name="Hosoyama A."/>
            <person name="Uohara A."/>
            <person name="Ohji S."/>
            <person name="Ichikawa N."/>
        </authorList>
    </citation>
    <scope>NUCLEOTIDE SEQUENCE [LARGE SCALE GENOMIC DNA]</scope>
    <source>
        <strain evidence="3 6">NBRC 100873</strain>
    </source>
</reference>
<feature type="transmembrane region" description="Helical" evidence="1">
    <location>
        <begin position="12"/>
        <end position="31"/>
    </location>
</feature>
<evidence type="ECO:0000313" key="4">
    <source>
        <dbReference type="EMBL" id="SFS89886.1"/>
    </source>
</evidence>
<dbReference type="EMBL" id="BJWJ01000016">
    <property type="protein sequence ID" value="GEM04751.1"/>
    <property type="molecule type" value="Genomic_DNA"/>
</dbReference>
<gene>
    <name evidence="3" type="ORF">HMI01_17390</name>
    <name evidence="4" type="ORF">SAMN05421668_11610</name>
</gene>
<evidence type="ECO:0000313" key="3">
    <source>
        <dbReference type="EMBL" id="GEM04751.1"/>
    </source>
</evidence>
<dbReference type="Proteomes" id="UP000321773">
    <property type="component" value="Unassembled WGS sequence"/>
</dbReference>
<feature type="transmembrane region" description="Helical" evidence="1">
    <location>
        <begin position="112"/>
        <end position="128"/>
    </location>
</feature>
<dbReference type="Pfam" id="PF04892">
    <property type="entry name" value="VanZ"/>
    <property type="match status" value="1"/>
</dbReference>
<dbReference type="STRING" id="306541.SAMN05421668_11610"/>
<sequence>MPTQYSKIRMKQLFIWSMPVIWMGIIFSFSATPYERQDLKPALSERFDLAVIEPFVDNITFTYHNSVISVASLGIESFVEFFIRKGAHVFVFFTLTLLFIYAFKKTTNLDRHLIYLFSYLLSVIYAGFDEWHQSLTPNRTPYIGDVFLDSLGSLLAVITIATFAFLRKRR</sequence>
<feature type="transmembrane region" description="Helical" evidence="1">
    <location>
        <begin position="148"/>
        <end position="166"/>
    </location>
</feature>
<reference evidence="4 5" key="1">
    <citation type="submission" date="2016-10" db="EMBL/GenBank/DDBJ databases">
        <authorList>
            <person name="de Groot N.N."/>
        </authorList>
    </citation>
    <scope>NUCLEOTIDE SEQUENCE [LARGE SCALE GENOMIC DNA]</scope>
    <source>
        <strain evidence="4 5">DSM 17074</strain>
    </source>
</reference>
<evidence type="ECO:0000313" key="5">
    <source>
        <dbReference type="Proteomes" id="UP000199139"/>
    </source>
</evidence>
<feature type="transmembrane region" description="Helical" evidence="1">
    <location>
        <begin position="86"/>
        <end position="103"/>
    </location>
</feature>
<proteinExistence type="predicted"/>
<evidence type="ECO:0000256" key="1">
    <source>
        <dbReference type="SAM" id="Phobius"/>
    </source>
</evidence>
<dbReference type="RefSeq" id="WP_231631479.1">
    <property type="nucleotide sequence ID" value="NZ_FPAI01000016.1"/>
</dbReference>
<keyword evidence="1" id="KW-0472">Membrane</keyword>
<keyword evidence="1" id="KW-1133">Transmembrane helix</keyword>
<accession>A0A1I6TL32</accession>
<feature type="domain" description="VanZ-like" evidence="2">
    <location>
        <begin position="20"/>
        <end position="161"/>
    </location>
</feature>
<dbReference type="InterPro" id="IPR016747">
    <property type="entry name" value="Phosphotransbutyrylase"/>
</dbReference>
<keyword evidence="6" id="KW-1185">Reference proteome</keyword>
<dbReference type="NCBIfam" id="NF037970">
    <property type="entry name" value="vanZ_1"/>
    <property type="match status" value="1"/>
</dbReference>
<dbReference type="AlphaFoldDB" id="A0A1I6TL32"/>
<name>A0A1I6TL32_9BACI</name>
<evidence type="ECO:0000313" key="6">
    <source>
        <dbReference type="Proteomes" id="UP000321773"/>
    </source>
</evidence>